<comment type="pathway">
    <text evidence="3 11">Glycan biosynthesis; glycogen biosynthesis.</text>
</comment>
<dbReference type="EMBL" id="JAUCBP010000001">
    <property type="protein sequence ID" value="MDM7859117.1"/>
    <property type="molecule type" value="Genomic_DNA"/>
</dbReference>
<comment type="function">
    <text evidence="2 11">Synthesizes alpha-1,4-glucan chains using ADP-glucose.</text>
</comment>
<dbReference type="InterPro" id="IPR013534">
    <property type="entry name" value="Starch_synth_cat_dom"/>
</dbReference>
<evidence type="ECO:0000256" key="3">
    <source>
        <dbReference type="ARBA" id="ARBA00004964"/>
    </source>
</evidence>
<evidence type="ECO:0000256" key="2">
    <source>
        <dbReference type="ARBA" id="ARBA00002764"/>
    </source>
</evidence>
<keyword evidence="15" id="KW-1185">Reference proteome</keyword>
<dbReference type="HAMAP" id="MF_00484">
    <property type="entry name" value="Glycogen_synth"/>
    <property type="match status" value="1"/>
</dbReference>
<sequence length="478" mass="53865">MRIGFVVSEVEDLVKTGGLADVGKALPIALTEMGHDVRIVMPMYQAIADHHRLSDACVSLNFAVEERQYQFAVKQLELHGVTVYLIDHAEFFQRAGLYSDGYDAYTDNGERFGFLANAALHAFSHVGFIPEVIHCNDWHTALLPFFIRYNPDNNINQEFAATRTVLTIHNAAFQGVFERSSVHMLAGNTAIEHFNHSEYVNFLQTGLQCCDGITSVSPNYAKELLTDLGSHGLSHILRRRQDRLYGVLNGCDYSQWDPQTDIHIKHHFNSQDMSGKKACKMALQRFAKLPKAAKIPIIGMVCRLTEQKGFGYIMPILERLLQHNVQLVIVGTGDPVVVEQLRHISAQFANKFSFIEGFSNEYAHWIEAGSDFFLMPSQFEPCGLNQMYSLAYGTLPIVRGVGGLKDTVIDLEQQPEQATGFVFLPPQPQALLDCIRRALLTYHESPEELAKMQQRAMQTKFTWSQAAAKYAEVYQQIL</sequence>
<gene>
    <name evidence="11 14" type="primary">glgA</name>
    <name evidence="14" type="ORF">QTP81_00685</name>
</gene>
<evidence type="ECO:0000256" key="6">
    <source>
        <dbReference type="ARBA" id="ARBA00019935"/>
    </source>
</evidence>
<evidence type="ECO:0000256" key="1">
    <source>
        <dbReference type="ARBA" id="ARBA00001478"/>
    </source>
</evidence>
<name>A0ABT7SSF4_9ALTE</name>
<evidence type="ECO:0000256" key="4">
    <source>
        <dbReference type="ARBA" id="ARBA00010281"/>
    </source>
</evidence>
<dbReference type="Pfam" id="PF08323">
    <property type="entry name" value="Glyco_transf_5"/>
    <property type="match status" value="1"/>
</dbReference>
<keyword evidence="9 11" id="KW-0320">Glycogen biosynthesis</keyword>
<dbReference type="GO" id="GO:0009011">
    <property type="term" value="F:alpha-1,4-glucan glucosyltransferase (ADP-glucose donor) activity"/>
    <property type="evidence" value="ECO:0007669"/>
    <property type="project" value="UniProtKB-EC"/>
</dbReference>
<protein>
    <recommendedName>
        <fullName evidence="6 11">Glycogen synthase</fullName>
        <ecNumber evidence="5 11">2.4.1.21</ecNumber>
    </recommendedName>
    <alternativeName>
        <fullName evidence="10 11">Starch [bacterial glycogen] synthase</fullName>
    </alternativeName>
</protein>
<dbReference type="PANTHER" id="PTHR45825:SF11">
    <property type="entry name" value="ALPHA AMYLASE DOMAIN-CONTAINING PROTEIN"/>
    <property type="match status" value="1"/>
</dbReference>
<dbReference type="SUPFAM" id="SSF53756">
    <property type="entry name" value="UDP-Glycosyltransferase/glycogen phosphorylase"/>
    <property type="match status" value="1"/>
</dbReference>
<dbReference type="InterPro" id="IPR001296">
    <property type="entry name" value="Glyco_trans_1"/>
</dbReference>
<feature type="domain" description="Starch synthase catalytic" evidence="13">
    <location>
        <begin position="2"/>
        <end position="238"/>
    </location>
</feature>
<dbReference type="Gene3D" id="3.40.50.2000">
    <property type="entry name" value="Glycogen Phosphorylase B"/>
    <property type="match status" value="2"/>
</dbReference>
<dbReference type="NCBIfam" id="TIGR02095">
    <property type="entry name" value="glgA"/>
    <property type="match status" value="1"/>
</dbReference>
<accession>A0ABT7SSF4</accession>
<dbReference type="Pfam" id="PF00534">
    <property type="entry name" value="Glycos_transf_1"/>
    <property type="match status" value="1"/>
</dbReference>
<organism evidence="14 15">
    <name type="scientific">Alteromonas arenosi</name>
    <dbReference type="NCBI Taxonomy" id="3055817"/>
    <lineage>
        <taxon>Bacteria</taxon>
        <taxon>Pseudomonadati</taxon>
        <taxon>Pseudomonadota</taxon>
        <taxon>Gammaproteobacteria</taxon>
        <taxon>Alteromonadales</taxon>
        <taxon>Alteromonadaceae</taxon>
        <taxon>Alteromonas/Salinimonas group</taxon>
        <taxon>Alteromonas</taxon>
    </lineage>
</organism>
<evidence type="ECO:0000256" key="11">
    <source>
        <dbReference type="HAMAP-Rule" id="MF_00484"/>
    </source>
</evidence>
<dbReference type="Proteomes" id="UP001234343">
    <property type="component" value="Unassembled WGS sequence"/>
</dbReference>
<comment type="catalytic activity">
    <reaction evidence="1 11">
        <text>[(1-&gt;4)-alpha-D-glucosyl](n) + ADP-alpha-D-glucose = [(1-&gt;4)-alpha-D-glucosyl](n+1) + ADP + H(+)</text>
        <dbReference type="Rhea" id="RHEA:18189"/>
        <dbReference type="Rhea" id="RHEA-COMP:9584"/>
        <dbReference type="Rhea" id="RHEA-COMP:9587"/>
        <dbReference type="ChEBI" id="CHEBI:15378"/>
        <dbReference type="ChEBI" id="CHEBI:15444"/>
        <dbReference type="ChEBI" id="CHEBI:57498"/>
        <dbReference type="ChEBI" id="CHEBI:456216"/>
        <dbReference type="EC" id="2.4.1.21"/>
    </reaction>
</comment>
<evidence type="ECO:0000256" key="7">
    <source>
        <dbReference type="ARBA" id="ARBA00022676"/>
    </source>
</evidence>
<proteinExistence type="inferred from homology"/>
<evidence type="ECO:0000313" key="15">
    <source>
        <dbReference type="Proteomes" id="UP001234343"/>
    </source>
</evidence>
<feature type="binding site" evidence="11">
    <location>
        <position position="15"/>
    </location>
    <ligand>
        <name>ADP-alpha-D-glucose</name>
        <dbReference type="ChEBI" id="CHEBI:57498"/>
    </ligand>
</feature>
<evidence type="ECO:0000256" key="10">
    <source>
        <dbReference type="ARBA" id="ARBA00031722"/>
    </source>
</evidence>
<evidence type="ECO:0000256" key="9">
    <source>
        <dbReference type="ARBA" id="ARBA00023056"/>
    </source>
</evidence>
<feature type="domain" description="Glycosyl transferase family 1" evidence="12">
    <location>
        <begin position="286"/>
        <end position="452"/>
    </location>
</feature>
<evidence type="ECO:0000259" key="12">
    <source>
        <dbReference type="Pfam" id="PF00534"/>
    </source>
</evidence>
<comment type="similarity">
    <text evidence="4 11">Belongs to the glycosyltransferase 1 family. Bacterial/plant glycogen synthase subfamily.</text>
</comment>
<keyword evidence="7 11" id="KW-0328">Glycosyltransferase</keyword>
<keyword evidence="8 11" id="KW-0808">Transferase</keyword>
<evidence type="ECO:0000256" key="5">
    <source>
        <dbReference type="ARBA" id="ARBA00012588"/>
    </source>
</evidence>
<evidence type="ECO:0000313" key="14">
    <source>
        <dbReference type="EMBL" id="MDM7859117.1"/>
    </source>
</evidence>
<reference evidence="14 15" key="1">
    <citation type="submission" date="2023-06" db="EMBL/GenBank/DDBJ databases">
        <title>Alteromonas sp. ASW11-36 isolated from intertidal sand.</title>
        <authorList>
            <person name="Li Y."/>
        </authorList>
    </citation>
    <scope>NUCLEOTIDE SEQUENCE [LARGE SCALE GENOMIC DNA]</scope>
    <source>
        <strain evidence="14 15">ASW11-36</strain>
    </source>
</reference>
<dbReference type="RefSeq" id="WP_289363025.1">
    <property type="nucleotide sequence ID" value="NZ_JAUCBP010000001.1"/>
</dbReference>
<evidence type="ECO:0000256" key="8">
    <source>
        <dbReference type="ARBA" id="ARBA00022679"/>
    </source>
</evidence>
<evidence type="ECO:0000259" key="13">
    <source>
        <dbReference type="Pfam" id="PF08323"/>
    </source>
</evidence>
<dbReference type="InterPro" id="IPR011835">
    <property type="entry name" value="GS/SS"/>
</dbReference>
<comment type="caution">
    <text evidence="14">The sequence shown here is derived from an EMBL/GenBank/DDBJ whole genome shotgun (WGS) entry which is preliminary data.</text>
</comment>
<dbReference type="EC" id="2.4.1.21" evidence="5 11"/>
<dbReference type="CDD" id="cd03791">
    <property type="entry name" value="GT5_Glycogen_synthase_DULL1-like"/>
    <property type="match status" value="1"/>
</dbReference>
<dbReference type="PANTHER" id="PTHR45825">
    <property type="entry name" value="GRANULE-BOUND STARCH SYNTHASE 1, CHLOROPLASTIC/AMYLOPLASTIC"/>
    <property type="match status" value="1"/>
</dbReference>
<dbReference type="NCBIfam" id="NF001903">
    <property type="entry name" value="PRK00654.2-2"/>
    <property type="match status" value="1"/>
</dbReference>